<dbReference type="SUPFAM" id="SSF55174">
    <property type="entry name" value="Alpha-L RNA-binding motif"/>
    <property type="match status" value="1"/>
</dbReference>
<proteinExistence type="predicted"/>
<dbReference type="PANTHER" id="PTHR13633">
    <property type="entry name" value="MITOCHONDRIAL TRANSCRIPTION RESCUE FACTOR 1"/>
    <property type="match status" value="1"/>
</dbReference>
<gene>
    <name evidence="4" type="primary">LOC111103881</name>
</gene>
<dbReference type="InterPro" id="IPR002942">
    <property type="entry name" value="S4_RNA-bd"/>
</dbReference>
<keyword evidence="1" id="KW-0694">RNA-binding</keyword>
<name>A0A8B8ASI3_CRAVI</name>
<dbReference type="Pfam" id="PF25818">
    <property type="entry name" value="MTRES1_C"/>
    <property type="match status" value="1"/>
</dbReference>
<sequence length="224" mass="25885">MSKVKICVIRTASIIRDRQLSMMSIRSHVWKHQQSLCFNSNFSSLTCGHRLYSSLRSSTLSLRKFVNCDIVLCQSLKRQLSNRDTEIYDVDNDSDNEEDSEDEIYNKYPHYEDDDVATSEPRHRIVAVGSTRVDAILTKAFNVGRAKMEEKMLEQKCLVNGKLLKKKSYQAKVGDYIDLVQEKTDSQNRVQRVRILDILDGKTKSGKTRIVFRLWKKAFLVDAP</sequence>
<dbReference type="Proteomes" id="UP000694844">
    <property type="component" value="Chromosome 7"/>
</dbReference>
<evidence type="ECO:0000313" key="4">
    <source>
        <dbReference type="RefSeq" id="XP_022293169.1"/>
    </source>
</evidence>
<dbReference type="OrthoDB" id="4150at2759"/>
<evidence type="ECO:0000256" key="1">
    <source>
        <dbReference type="PROSITE-ProRule" id="PRU00182"/>
    </source>
</evidence>
<keyword evidence="3" id="KW-1185">Reference proteome</keyword>
<dbReference type="GO" id="GO:1903108">
    <property type="term" value="P:regulation of mitochondrial transcription"/>
    <property type="evidence" value="ECO:0007669"/>
    <property type="project" value="TreeGrafter"/>
</dbReference>
<reference evidence="4" key="1">
    <citation type="submission" date="2025-08" db="UniProtKB">
        <authorList>
            <consortium name="RefSeq"/>
        </authorList>
    </citation>
    <scope>IDENTIFICATION</scope>
    <source>
        <tissue evidence="4">Whole sample</tissue>
    </source>
</reference>
<organism evidence="3 4">
    <name type="scientific">Crassostrea virginica</name>
    <name type="common">Eastern oyster</name>
    <dbReference type="NCBI Taxonomy" id="6565"/>
    <lineage>
        <taxon>Eukaryota</taxon>
        <taxon>Metazoa</taxon>
        <taxon>Spiralia</taxon>
        <taxon>Lophotrochozoa</taxon>
        <taxon>Mollusca</taxon>
        <taxon>Bivalvia</taxon>
        <taxon>Autobranchia</taxon>
        <taxon>Pteriomorphia</taxon>
        <taxon>Ostreida</taxon>
        <taxon>Ostreoidea</taxon>
        <taxon>Ostreidae</taxon>
        <taxon>Crassostrea</taxon>
    </lineage>
</organism>
<dbReference type="InterPro" id="IPR057896">
    <property type="entry name" value="MTRES1_C"/>
</dbReference>
<dbReference type="PROSITE" id="PS50889">
    <property type="entry name" value="S4"/>
    <property type="match status" value="1"/>
</dbReference>
<dbReference type="RefSeq" id="XP_022293169.1">
    <property type="nucleotide sequence ID" value="XM_022437461.1"/>
</dbReference>
<dbReference type="GO" id="GO:0005739">
    <property type="term" value="C:mitochondrion"/>
    <property type="evidence" value="ECO:0007669"/>
    <property type="project" value="TreeGrafter"/>
</dbReference>
<dbReference type="AlphaFoldDB" id="A0A8B8ASI3"/>
<protein>
    <submittedName>
        <fullName evidence="4">Uncharacterized protein LOC111103881</fullName>
    </submittedName>
</protein>
<dbReference type="SMART" id="SM00363">
    <property type="entry name" value="S4"/>
    <property type="match status" value="1"/>
</dbReference>
<dbReference type="CDD" id="cd00165">
    <property type="entry name" value="S4"/>
    <property type="match status" value="1"/>
</dbReference>
<dbReference type="KEGG" id="cvn:111103881"/>
<evidence type="ECO:0000259" key="2">
    <source>
        <dbReference type="SMART" id="SM00363"/>
    </source>
</evidence>
<dbReference type="PANTHER" id="PTHR13633:SF3">
    <property type="entry name" value="MITOCHONDRIAL TRANSCRIPTION RESCUE FACTOR 1"/>
    <property type="match status" value="1"/>
</dbReference>
<accession>A0A8B8ASI3</accession>
<evidence type="ECO:0000313" key="3">
    <source>
        <dbReference type="Proteomes" id="UP000694844"/>
    </source>
</evidence>
<dbReference type="GO" id="GO:0003723">
    <property type="term" value="F:RNA binding"/>
    <property type="evidence" value="ECO:0007669"/>
    <property type="project" value="UniProtKB-KW"/>
</dbReference>
<dbReference type="GeneID" id="111103881"/>
<feature type="domain" description="RNA-binding S4" evidence="2">
    <location>
        <begin position="131"/>
        <end position="195"/>
    </location>
</feature>